<reference evidence="1" key="1">
    <citation type="submission" date="2021-08" db="EMBL/GenBank/DDBJ databases">
        <title>The first chromosome-level gecko genome reveals the dynamic sex chromosomes of Neotropical dwarf geckos (Sphaerodactylidae: Sphaerodactylus).</title>
        <authorList>
            <person name="Pinto B.J."/>
            <person name="Keating S.E."/>
            <person name="Gamble T."/>
        </authorList>
    </citation>
    <scope>NUCLEOTIDE SEQUENCE</scope>
    <source>
        <strain evidence="1">TG3544</strain>
    </source>
</reference>
<dbReference type="Proteomes" id="UP000827872">
    <property type="component" value="Linkage Group LG01"/>
</dbReference>
<accession>A0ACB8G6Z6</accession>
<evidence type="ECO:0000313" key="2">
    <source>
        <dbReference type="Proteomes" id="UP000827872"/>
    </source>
</evidence>
<name>A0ACB8G6Z6_9SAUR</name>
<protein>
    <submittedName>
        <fullName evidence="1">Uncharacterized protein</fullName>
    </submittedName>
</protein>
<comment type="caution">
    <text evidence="1">The sequence shown here is derived from an EMBL/GenBank/DDBJ whole genome shotgun (WGS) entry which is preliminary data.</text>
</comment>
<proteinExistence type="predicted"/>
<sequence>MRVLGPRGVQAGGVSIRRVLRGAVELHIKEITIAEDAGVYECYTPSTDSKYLGSYGSKVELRVLPNKLSVSAASPPIAKPVLRSRGAVAASPPLPRVTLSESQELRLTCTALTETQEHTHLSVSFGVSGTEDPGGRAAAQEVIGLRRDFAVEAGGRFAERHRDHELSLAKLGHRQYQMALGWLRPEDAGLYHCTVGEWIQDPDGSWQQIAEKRVPLAQVAVRTITSQLLVSVSPSHTRVSSGEPLELLCNASGILASPLPHVAYAVSWELGKEGATEGRLVAQLDTEGAVVLGDSYANREVGQRHVSLQKLGSPPGSYRLRIESAQPGDVGTYWCVVQAYVLSPRAEPRQVATGRSEGLAVDMTPEDSGHILVAVERRIEVLILVKEASD</sequence>
<keyword evidence="2" id="KW-1185">Reference proteome</keyword>
<gene>
    <name evidence="1" type="ORF">K3G42_002977</name>
</gene>
<evidence type="ECO:0000313" key="1">
    <source>
        <dbReference type="EMBL" id="KAH8015356.1"/>
    </source>
</evidence>
<organism evidence="1 2">
    <name type="scientific">Sphaerodactylus townsendi</name>
    <dbReference type="NCBI Taxonomy" id="933632"/>
    <lineage>
        <taxon>Eukaryota</taxon>
        <taxon>Metazoa</taxon>
        <taxon>Chordata</taxon>
        <taxon>Craniata</taxon>
        <taxon>Vertebrata</taxon>
        <taxon>Euteleostomi</taxon>
        <taxon>Lepidosauria</taxon>
        <taxon>Squamata</taxon>
        <taxon>Bifurcata</taxon>
        <taxon>Gekkota</taxon>
        <taxon>Sphaerodactylidae</taxon>
        <taxon>Sphaerodactylus</taxon>
    </lineage>
</organism>
<dbReference type="EMBL" id="CM037614">
    <property type="protein sequence ID" value="KAH8015356.1"/>
    <property type="molecule type" value="Genomic_DNA"/>
</dbReference>